<dbReference type="NCBIfam" id="TIGR00054">
    <property type="entry name" value="RIP metalloprotease RseP"/>
    <property type="match status" value="1"/>
</dbReference>
<dbReference type="Pfam" id="PF02163">
    <property type="entry name" value="Peptidase_M50"/>
    <property type="match status" value="1"/>
</dbReference>
<evidence type="ECO:0000259" key="12">
    <source>
        <dbReference type="SMART" id="SM00228"/>
    </source>
</evidence>
<dbReference type="GO" id="GO:0046872">
    <property type="term" value="F:metal ion binding"/>
    <property type="evidence" value="ECO:0007669"/>
    <property type="project" value="UniProtKB-KW"/>
</dbReference>
<dbReference type="GO" id="GO:0006508">
    <property type="term" value="P:proteolysis"/>
    <property type="evidence" value="ECO:0007669"/>
    <property type="project" value="UniProtKB-KW"/>
</dbReference>
<dbReference type="EMBL" id="LR217720">
    <property type="protein sequence ID" value="VFP84101.1"/>
    <property type="molecule type" value="Genomic_DNA"/>
</dbReference>
<gene>
    <name evidence="13" type="primary">rseP</name>
    <name evidence="13" type="ORF">ERCILAFE3058_198</name>
</gene>
<dbReference type="InterPro" id="IPR036034">
    <property type="entry name" value="PDZ_sf"/>
</dbReference>
<keyword evidence="6 11" id="KW-0378">Hydrolase</keyword>
<evidence type="ECO:0000256" key="11">
    <source>
        <dbReference type="RuleBase" id="RU362031"/>
    </source>
</evidence>
<dbReference type="CDD" id="cd06163">
    <property type="entry name" value="S2P-M50_PDZ_RseP-like"/>
    <property type="match status" value="1"/>
</dbReference>
<dbReference type="InterPro" id="IPR008915">
    <property type="entry name" value="Peptidase_M50"/>
</dbReference>
<dbReference type="GO" id="GO:0016020">
    <property type="term" value="C:membrane"/>
    <property type="evidence" value="ECO:0007669"/>
    <property type="project" value="UniProtKB-SubCell"/>
</dbReference>
<evidence type="ECO:0000256" key="2">
    <source>
        <dbReference type="ARBA" id="ARBA00004141"/>
    </source>
</evidence>
<feature type="transmembrane region" description="Helical" evidence="11">
    <location>
        <begin position="422"/>
        <end position="444"/>
    </location>
</feature>
<keyword evidence="9 11" id="KW-0482">Metalloprotease</keyword>
<sequence>MLSFFWSLLFFILALVVLISVHEFGHFLVARWCGVQVERFSIGFGKVLWRRIDKKGTEYVLALIPIGGYVKMLDNRVETVSSMRSHQTFNNKSIWQRAAIVIAGPLANFIFALFAYWVVFVIGVPGVRPVIASIIEGSPVAEAGVSPGMELRSINGIETPDWDAVYAVLSETTCDQVIDIKVAPLHSTEISHKIIHMHENNCNIIDERDPVLSLGIQPTLPSSSLVLAAVQKYSAGSRAGLQVGDIIITASGRLQKDWYSFNAIVRQNPGIPIPLEVEREGRKITCILIPEMDPYHNTQGFAGIAPRVISLPNEYRILRQYGIFDAFGKASMQTWKIINLTTSMLKTMMTGGVTLHNISGPISIAKGAGKSAEYGLIYYMMFLALISINLGIMNLLPLPVLDGGHLLFLFIEKIIGRPVSEVIYQLSYSVSLIILMLLTGLAFFNDLSHF</sequence>
<keyword evidence="8 11" id="KW-1133">Transmembrane helix</keyword>
<dbReference type="Proteomes" id="UP000294418">
    <property type="component" value="Chromosome"/>
</dbReference>
<proteinExistence type="inferred from homology"/>
<feature type="domain" description="PDZ" evidence="12">
    <location>
        <begin position="115"/>
        <end position="186"/>
    </location>
</feature>
<dbReference type="InterPro" id="IPR001478">
    <property type="entry name" value="PDZ"/>
</dbReference>
<dbReference type="Gene3D" id="2.30.42.10">
    <property type="match status" value="2"/>
</dbReference>
<dbReference type="RefSeq" id="WP_157989626.1">
    <property type="nucleotide sequence ID" value="NZ_LR217720.1"/>
</dbReference>
<feature type="transmembrane region" description="Helical" evidence="11">
    <location>
        <begin position="6"/>
        <end position="29"/>
    </location>
</feature>
<dbReference type="GO" id="GO:0004222">
    <property type="term" value="F:metalloendopeptidase activity"/>
    <property type="evidence" value="ECO:0007669"/>
    <property type="project" value="InterPro"/>
</dbReference>
<keyword evidence="4 13" id="KW-0645">Protease</keyword>
<keyword evidence="10 11" id="KW-0472">Membrane</keyword>
<evidence type="ECO:0000256" key="10">
    <source>
        <dbReference type="ARBA" id="ARBA00023136"/>
    </source>
</evidence>
<evidence type="ECO:0000256" key="8">
    <source>
        <dbReference type="ARBA" id="ARBA00022989"/>
    </source>
</evidence>
<dbReference type="AlphaFoldDB" id="A0A451DCF5"/>
<dbReference type="EC" id="3.4.24.-" evidence="11"/>
<keyword evidence="5 11" id="KW-0812">Transmembrane</keyword>
<name>A0A451DCF5_9GAMM</name>
<evidence type="ECO:0000256" key="1">
    <source>
        <dbReference type="ARBA" id="ARBA00001947"/>
    </source>
</evidence>
<reference evidence="13 14" key="1">
    <citation type="submission" date="2019-02" db="EMBL/GenBank/DDBJ databases">
        <authorList>
            <person name="Manzano-Marin A."/>
            <person name="Manzano-Marin A."/>
        </authorList>
    </citation>
    <scope>NUCLEOTIDE SEQUENCE [LARGE SCALE GENOMIC DNA]</scope>
    <source>
        <strain evidence="13 14">ErCilaricifoliae</strain>
    </source>
</reference>
<keyword evidence="7 11" id="KW-0862">Zinc</keyword>
<evidence type="ECO:0000313" key="14">
    <source>
        <dbReference type="Proteomes" id="UP000294418"/>
    </source>
</evidence>
<evidence type="ECO:0000256" key="7">
    <source>
        <dbReference type="ARBA" id="ARBA00022833"/>
    </source>
</evidence>
<evidence type="ECO:0000256" key="6">
    <source>
        <dbReference type="ARBA" id="ARBA00022801"/>
    </source>
</evidence>
<comment type="cofactor">
    <cofactor evidence="1 11">
        <name>Zn(2+)</name>
        <dbReference type="ChEBI" id="CHEBI:29105"/>
    </cofactor>
</comment>
<comment type="similarity">
    <text evidence="3 11">Belongs to the peptidase M50B family.</text>
</comment>
<comment type="subcellular location">
    <subcellularLocation>
        <location evidence="2">Membrane</location>
        <topology evidence="2">Multi-pass membrane protein</topology>
    </subcellularLocation>
</comment>
<dbReference type="OrthoDB" id="9782003at2"/>
<evidence type="ECO:0000256" key="9">
    <source>
        <dbReference type="ARBA" id="ARBA00023049"/>
    </source>
</evidence>
<evidence type="ECO:0000256" key="5">
    <source>
        <dbReference type="ARBA" id="ARBA00022692"/>
    </source>
</evidence>
<feature type="domain" description="PDZ" evidence="12">
    <location>
        <begin position="212"/>
        <end position="281"/>
    </location>
</feature>
<dbReference type="PANTHER" id="PTHR42837:SF2">
    <property type="entry name" value="MEMBRANE METALLOPROTEASE ARASP2, CHLOROPLASTIC-RELATED"/>
    <property type="match status" value="1"/>
</dbReference>
<dbReference type="PANTHER" id="PTHR42837">
    <property type="entry name" value="REGULATOR OF SIGMA-E PROTEASE RSEP"/>
    <property type="match status" value="1"/>
</dbReference>
<dbReference type="InterPro" id="IPR004387">
    <property type="entry name" value="Pept_M50_Zn"/>
</dbReference>
<feature type="transmembrane region" description="Helical" evidence="11">
    <location>
        <begin position="376"/>
        <end position="401"/>
    </location>
</feature>
<dbReference type="SUPFAM" id="SSF50156">
    <property type="entry name" value="PDZ domain-like"/>
    <property type="match status" value="2"/>
</dbReference>
<dbReference type="SMART" id="SM00228">
    <property type="entry name" value="PDZ"/>
    <property type="match status" value="2"/>
</dbReference>
<protein>
    <recommendedName>
        <fullName evidence="11">Zinc metalloprotease</fullName>
        <ecNumber evidence="11">3.4.24.-</ecNumber>
    </recommendedName>
</protein>
<evidence type="ECO:0000313" key="13">
    <source>
        <dbReference type="EMBL" id="VFP84101.1"/>
    </source>
</evidence>
<organism evidence="13 14">
    <name type="scientific">Candidatus Erwinia haradaeae</name>
    <dbReference type="NCBI Taxonomy" id="1922217"/>
    <lineage>
        <taxon>Bacteria</taxon>
        <taxon>Pseudomonadati</taxon>
        <taxon>Pseudomonadota</taxon>
        <taxon>Gammaproteobacteria</taxon>
        <taxon>Enterobacterales</taxon>
        <taxon>Erwiniaceae</taxon>
        <taxon>Erwinia</taxon>
    </lineage>
</organism>
<keyword evidence="11" id="KW-0479">Metal-binding</keyword>
<dbReference type="NCBIfam" id="NF008046">
    <property type="entry name" value="PRK10779.1"/>
    <property type="match status" value="1"/>
</dbReference>
<feature type="transmembrane region" description="Helical" evidence="11">
    <location>
        <begin position="98"/>
        <end position="119"/>
    </location>
</feature>
<evidence type="ECO:0000256" key="3">
    <source>
        <dbReference type="ARBA" id="ARBA00007931"/>
    </source>
</evidence>
<evidence type="ECO:0000256" key="4">
    <source>
        <dbReference type="ARBA" id="ARBA00022670"/>
    </source>
</evidence>
<accession>A0A451DCF5</accession>